<feature type="transmembrane region" description="Helical" evidence="6">
    <location>
        <begin position="12"/>
        <end position="31"/>
    </location>
</feature>
<feature type="transmembrane region" description="Helical" evidence="6">
    <location>
        <begin position="393"/>
        <end position="412"/>
    </location>
</feature>
<accession>A0ABX3N2P2</accession>
<comment type="subcellular location">
    <subcellularLocation>
        <location evidence="1">Cell membrane</location>
        <topology evidence="1">Multi-pass membrane protein</topology>
    </subcellularLocation>
</comment>
<feature type="transmembrane region" description="Helical" evidence="6">
    <location>
        <begin position="303"/>
        <end position="324"/>
    </location>
</feature>
<feature type="transmembrane region" description="Helical" evidence="6">
    <location>
        <begin position="86"/>
        <end position="109"/>
    </location>
</feature>
<gene>
    <name evidence="7" type="ORF">BMI91_05675</name>
</gene>
<dbReference type="EMBL" id="MPZV01000001">
    <property type="protein sequence ID" value="OOY25877.1"/>
    <property type="molecule type" value="Genomic_DNA"/>
</dbReference>
<feature type="transmembrane region" description="Helical" evidence="6">
    <location>
        <begin position="336"/>
        <end position="361"/>
    </location>
</feature>
<dbReference type="CDD" id="cd13128">
    <property type="entry name" value="MATE_Wzx_like"/>
    <property type="match status" value="1"/>
</dbReference>
<dbReference type="PANTHER" id="PTHR30250:SF11">
    <property type="entry name" value="O-ANTIGEN TRANSPORTER-RELATED"/>
    <property type="match status" value="1"/>
</dbReference>
<dbReference type="RefSeq" id="WP_158522105.1">
    <property type="nucleotide sequence ID" value="NZ_MPZV01000001.1"/>
</dbReference>
<reference evidence="7 8" key="1">
    <citation type="submission" date="2016-11" db="EMBL/GenBank/DDBJ databases">
        <title>A multilocus sequence analysis scheme for characterization of bacteria in the genus Thioclava.</title>
        <authorList>
            <person name="Liu Y."/>
            <person name="Shao Z."/>
        </authorList>
    </citation>
    <scope>NUCLEOTIDE SEQUENCE [LARGE SCALE GENOMIC DNA]</scope>
    <source>
        <strain evidence="7 8">TAW-CT134</strain>
    </source>
</reference>
<dbReference type="InterPro" id="IPR050833">
    <property type="entry name" value="Poly_Biosynth_Transport"/>
</dbReference>
<keyword evidence="8" id="KW-1185">Reference proteome</keyword>
<dbReference type="InterPro" id="IPR002797">
    <property type="entry name" value="Polysacc_synth"/>
</dbReference>
<evidence type="ECO:0000256" key="4">
    <source>
        <dbReference type="ARBA" id="ARBA00022989"/>
    </source>
</evidence>
<keyword evidence="5 6" id="KW-0472">Membrane</keyword>
<evidence type="ECO:0000313" key="8">
    <source>
        <dbReference type="Proteomes" id="UP000190787"/>
    </source>
</evidence>
<comment type="caution">
    <text evidence="7">The sequence shown here is derived from an EMBL/GenBank/DDBJ whole genome shotgun (WGS) entry which is preliminary data.</text>
</comment>
<protein>
    <recommendedName>
        <fullName evidence="9">Polysaccharide biosynthesis protein C-terminal domain-containing protein</fullName>
    </recommendedName>
</protein>
<proteinExistence type="predicted"/>
<keyword evidence="2" id="KW-1003">Cell membrane</keyword>
<evidence type="ECO:0000256" key="6">
    <source>
        <dbReference type="SAM" id="Phobius"/>
    </source>
</evidence>
<name>A0ABX3N2P2_9RHOB</name>
<feature type="transmembrane region" description="Helical" evidence="6">
    <location>
        <begin position="256"/>
        <end position="282"/>
    </location>
</feature>
<feature type="transmembrane region" description="Helical" evidence="6">
    <location>
        <begin position="217"/>
        <end position="236"/>
    </location>
</feature>
<keyword evidence="3 6" id="KW-0812">Transmembrane</keyword>
<evidence type="ECO:0000313" key="7">
    <source>
        <dbReference type="EMBL" id="OOY25877.1"/>
    </source>
</evidence>
<evidence type="ECO:0000256" key="1">
    <source>
        <dbReference type="ARBA" id="ARBA00004651"/>
    </source>
</evidence>
<keyword evidence="4 6" id="KW-1133">Transmembrane helix</keyword>
<evidence type="ECO:0000256" key="2">
    <source>
        <dbReference type="ARBA" id="ARBA00022475"/>
    </source>
</evidence>
<feature type="transmembrane region" description="Helical" evidence="6">
    <location>
        <begin position="115"/>
        <end position="134"/>
    </location>
</feature>
<dbReference type="Proteomes" id="UP000190787">
    <property type="component" value="Unassembled WGS sequence"/>
</dbReference>
<organism evidence="7 8">
    <name type="scientific">Thioclava sediminum</name>
    <dbReference type="NCBI Taxonomy" id="1915319"/>
    <lineage>
        <taxon>Bacteria</taxon>
        <taxon>Pseudomonadati</taxon>
        <taxon>Pseudomonadota</taxon>
        <taxon>Alphaproteobacteria</taxon>
        <taxon>Rhodobacterales</taxon>
        <taxon>Paracoccaceae</taxon>
        <taxon>Thioclava</taxon>
    </lineage>
</organism>
<dbReference type="PANTHER" id="PTHR30250">
    <property type="entry name" value="PST FAMILY PREDICTED COLANIC ACID TRANSPORTER"/>
    <property type="match status" value="1"/>
</dbReference>
<evidence type="ECO:0008006" key="9">
    <source>
        <dbReference type="Google" id="ProtNLM"/>
    </source>
</evidence>
<dbReference type="Pfam" id="PF01943">
    <property type="entry name" value="Polysacc_synt"/>
    <property type="match status" value="1"/>
</dbReference>
<sequence length="434" mass="45636">MRRDFLKVVGQSTLVRLGSAGVAFALSILLARSLGPQGFGTYSFAFSILSLAVLIAQLGFPDLIVREVARLATLGRTRLLGRFLRHATVVIVGLSLAFILVIAVMLTLFGRSEVSSWKVILAGLPLALLTPLLAQSAAVLRGTGKVVQSLLGQQLYRPALFLALVGGALLVGVELTAVTAMGLHALATLLVLIEVRLRASRALPPLGRPARVPPARLLAWTSTAVMFSGVAVVRLINTKFDTVAIGMLMSDANVGLYAAGAQLSQSAAAMLMITAGIVTPAIARASAAGNDLEVERQCRQSALMSFSGAVLTLALAALAGRWVIATAFGPEYVGVWPALMVLVAGQAVNAFVGPVGVLLNMRGQERSTLTVTLVASLANIGLNFALIPHWGMVGAASATVASMVLWNVALWVRAWQLWGINSSVLPWPWLRRAA</sequence>
<evidence type="ECO:0000256" key="5">
    <source>
        <dbReference type="ARBA" id="ARBA00023136"/>
    </source>
</evidence>
<feature type="transmembrane region" description="Helical" evidence="6">
    <location>
        <begin position="368"/>
        <end position="387"/>
    </location>
</feature>
<feature type="transmembrane region" description="Helical" evidence="6">
    <location>
        <begin position="43"/>
        <end position="65"/>
    </location>
</feature>
<evidence type="ECO:0000256" key="3">
    <source>
        <dbReference type="ARBA" id="ARBA00022692"/>
    </source>
</evidence>
<feature type="transmembrane region" description="Helical" evidence="6">
    <location>
        <begin position="155"/>
        <end position="173"/>
    </location>
</feature>